<evidence type="ECO:0000313" key="2">
    <source>
        <dbReference type="EMBL" id="CDM70161.1"/>
    </source>
</evidence>
<keyword evidence="1" id="KW-0472">Membrane</keyword>
<name>W6RZS4_9CLOT</name>
<dbReference type="OrthoDB" id="9784844at2"/>
<dbReference type="Proteomes" id="UP000019426">
    <property type="component" value="Chromosome M2/40_rep2"/>
</dbReference>
<dbReference type="KEGG" id="clt:CM240_3044"/>
<dbReference type="HOGENOM" id="CLU_1033271_0_0_9"/>
<keyword evidence="1" id="KW-1133">Transmembrane helix</keyword>
<dbReference type="InterPro" id="IPR010380">
    <property type="entry name" value="DUF975"/>
</dbReference>
<keyword evidence="1" id="KW-0812">Transmembrane</keyword>
<keyword evidence="3" id="KW-1185">Reference proteome</keyword>
<sequence length="269" mass="30898">MSIKILKENALDQLKGRWLISFFTLLIYLIILQSTSVLSSILSSTKYADSILMIQIFILNTVISIFLTGVMKTGKCKFLLNMTKDYHSARSIDLFSQFKIYPKAFLLSVLIVVFSTLWYIPILVISVICILVYMISQPIEVIFNVEYYFATNQIRTTMIILIGIIALFIIASLVIQLMYSQAFFILADNPNKSTFSCLQESRFIMKGNKFRYIWLHLSFIGWYLLCCTLAVLTSLLLEVNICTIILLIGFLLIEPYIELTKANFYVNAN</sequence>
<protein>
    <submittedName>
        <fullName evidence="2">Putative membrane protein</fullName>
    </submittedName>
</protein>
<feature type="transmembrane region" description="Helical" evidence="1">
    <location>
        <begin position="104"/>
        <end position="134"/>
    </location>
</feature>
<feature type="transmembrane region" description="Helical" evidence="1">
    <location>
        <begin position="154"/>
        <end position="175"/>
    </location>
</feature>
<dbReference type="STRING" id="1216932.CM240_3044"/>
<feature type="transmembrane region" description="Helical" evidence="1">
    <location>
        <begin position="212"/>
        <end position="231"/>
    </location>
</feature>
<dbReference type="EMBL" id="HG917869">
    <property type="protein sequence ID" value="CDM70161.1"/>
    <property type="molecule type" value="Genomic_DNA"/>
</dbReference>
<dbReference type="Pfam" id="PF06161">
    <property type="entry name" value="DUF975"/>
    <property type="match status" value="1"/>
</dbReference>
<proteinExistence type="predicted"/>
<dbReference type="PATRIC" id="fig|1216932.3.peg.3012"/>
<evidence type="ECO:0000313" key="3">
    <source>
        <dbReference type="Proteomes" id="UP000019426"/>
    </source>
</evidence>
<dbReference type="RefSeq" id="WP_051483892.1">
    <property type="nucleotide sequence ID" value="NZ_HG917869.1"/>
</dbReference>
<feature type="transmembrane region" description="Helical" evidence="1">
    <location>
        <begin position="20"/>
        <end position="44"/>
    </location>
</feature>
<dbReference type="eggNOG" id="COG5523">
    <property type="taxonomic scope" value="Bacteria"/>
</dbReference>
<gene>
    <name evidence="2" type="ORF">CM240_3044</name>
</gene>
<dbReference type="PANTHER" id="PTHR40076">
    <property type="entry name" value="MEMBRANE PROTEIN-RELATED"/>
    <property type="match status" value="1"/>
</dbReference>
<dbReference type="AlphaFoldDB" id="W6RZS4"/>
<feature type="transmembrane region" description="Helical" evidence="1">
    <location>
        <begin position="50"/>
        <end position="70"/>
    </location>
</feature>
<accession>W6RZS4</accession>
<dbReference type="PANTHER" id="PTHR40076:SF1">
    <property type="entry name" value="MEMBRANE PROTEIN"/>
    <property type="match status" value="1"/>
</dbReference>
<evidence type="ECO:0000256" key="1">
    <source>
        <dbReference type="SAM" id="Phobius"/>
    </source>
</evidence>
<reference evidence="2 3" key="1">
    <citation type="submission" date="2013-11" db="EMBL/GenBank/DDBJ databases">
        <title>Complete genome sequence of Clostridum sp. M2/40.</title>
        <authorList>
            <person name="Wibberg D."/>
            <person name="Puehler A."/>
            <person name="Schlueter A."/>
        </authorList>
    </citation>
    <scope>NUCLEOTIDE SEQUENCE [LARGE SCALE GENOMIC DNA]</scope>
    <source>
        <strain evidence="3">M2/40</strain>
    </source>
</reference>
<feature type="transmembrane region" description="Helical" evidence="1">
    <location>
        <begin position="237"/>
        <end position="257"/>
    </location>
</feature>
<organism evidence="2 3">
    <name type="scientific">Clostridium bornimense</name>
    <dbReference type="NCBI Taxonomy" id="1216932"/>
    <lineage>
        <taxon>Bacteria</taxon>
        <taxon>Bacillati</taxon>
        <taxon>Bacillota</taxon>
        <taxon>Clostridia</taxon>
        <taxon>Eubacteriales</taxon>
        <taxon>Clostridiaceae</taxon>
        <taxon>Clostridium</taxon>
    </lineage>
</organism>